<organism evidence="1 2">
    <name type="scientific">Gossypium aridum</name>
    <name type="common">American cotton</name>
    <name type="synonym">Erioxylum aridum</name>
    <dbReference type="NCBI Taxonomy" id="34290"/>
    <lineage>
        <taxon>Eukaryota</taxon>
        <taxon>Viridiplantae</taxon>
        <taxon>Streptophyta</taxon>
        <taxon>Embryophyta</taxon>
        <taxon>Tracheophyta</taxon>
        <taxon>Spermatophyta</taxon>
        <taxon>Magnoliopsida</taxon>
        <taxon>eudicotyledons</taxon>
        <taxon>Gunneridae</taxon>
        <taxon>Pentapetalae</taxon>
        <taxon>rosids</taxon>
        <taxon>malvids</taxon>
        <taxon>Malvales</taxon>
        <taxon>Malvaceae</taxon>
        <taxon>Malvoideae</taxon>
        <taxon>Gossypium</taxon>
    </lineage>
</organism>
<reference evidence="1 2" key="1">
    <citation type="journal article" date="2019" name="Genome Biol. Evol.">
        <title>Insights into the evolution of the New World diploid cottons (Gossypium, subgenus Houzingenia) based on genome sequencing.</title>
        <authorList>
            <person name="Grover C.E."/>
            <person name="Arick M.A. 2nd"/>
            <person name="Thrash A."/>
            <person name="Conover J.L."/>
            <person name="Sanders W.S."/>
            <person name="Peterson D.G."/>
            <person name="Frelichowski J.E."/>
            <person name="Scheffler J.A."/>
            <person name="Scheffler B.E."/>
            <person name="Wendel J.F."/>
        </authorList>
    </citation>
    <scope>NUCLEOTIDE SEQUENCE [LARGE SCALE GENOMIC DNA]</scope>
    <source>
        <strain evidence="1">185</strain>
        <tissue evidence="1">Leaf</tissue>
    </source>
</reference>
<accession>A0A7J8Y561</accession>
<evidence type="ECO:0000313" key="2">
    <source>
        <dbReference type="Proteomes" id="UP000593577"/>
    </source>
</evidence>
<protein>
    <submittedName>
        <fullName evidence="1">Uncharacterized protein</fullName>
    </submittedName>
</protein>
<proteinExistence type="predicted"/>
<dbReference type="Proteomes" id="UP000593577">
    <property type="component" value="Unassembled WGS sequence"/>
</dbReference>
<name>A0A7J8Y561_GOSAI</name>
<dbReference type="AlphaFoldDB" id="A0A7J8Y561"/>
<evidence type="ECO:0000313" key="1">
    <source>
        <dbReference type="EMBL" id="MBA0694705.1"/>
    </source>
</evidence>
<comment type="caution">
    <text evidence="1">The sequence shown here is derived from an EMBL/GenBank/DDBJ whole genome shotgun (WGS) entry which is preliminary data.</text>
</comment>
<sequence>MRRYPDAELRGAVDGQYVKVTGVKLLSPVAAFRWSHPTRGCPDVYMFPQNCTSIEDGVGNLQILSIVTSPGDVGILRNMLLIFTYQIFNLD</sequence>
<gene>
    <name evidence="1" type="ORF">Goari_004979</name>
</gene>
<keyword evidence="2" id="KW-1185">Reference proteome</keyword>
<dbReference type="EMBL" id="JABFAA010000010">
    <property type="protein sequence ID" value="MBA0694705.1"/>
    <property type="molecule type" value="Genomic_DNA"/>
</dbReference>